<dbReference type="Pfam" id="PF01048">
    <property type="entry name" value="PNP_UDP_1"/>
    <property type="match status" value="1"/>
</dbReference>
<evidence type="ECO:0000313" key="8">
    <source>
        <dbReference type="EMBL" id="BBE31275.1"/>
    </source>
</evidence>
<dbReference type="InterPro" id="IPR000845">
    <property type="entry name" value="Nucleoside_phosphorylase_d"/>
</dbReference>
<dbReference type="AlphaFoldDB" id="A0A7G1G592"/>
<evidence type="ECO:0000256" key="2">
    <source>
        <dbReference type="ARBA" id="ARBA00006751"/>
    </source>
</evidence>
<dbReference type="PANTHER" id="PTHR11904:SF9">
    <property type="entry name" value="PURINE NUCLEOSIDE PHOSPHORYLASE-RELATED"/>
    <property type="match status" value="1"/>
</dbReference>
<evidence type="ECO:0000256" key="1">
    <source>
        <dbReference type="ARBA" id="ARBA00005058"/>
    </source>
</evidence>
<feature type="domain" description="Nucleoside phosphorylase" evidence="7">
    <location>
        <begin position="29"/>
        <end position="274"/>
    </location>
</feature>
<dbReference type="EMBL" id="AP018712">
    <property type="protein sequence ID" value="BBE31275.1"/>
    <property type="molecule type" value="Genomic_DNA"/>
</dbReference>
<comment type="function">
    <text evidence="6">The purine nucleoside phosphorylases catalyze the phosphorolytic breakdown of the N-glycosidic bond in the beta-(deoxy)ribonucleoside molecules, with the formation of the corresponding free purine bases and pentose-1-phosphate.</text>
</comment>
<dbReference type="GO" id="GO:0004731">
    <property type="term" value="F:purine-nucleoside phosphorylase activity"/>
    <property type="evidence" value="ECO:0007669"/>
    <property type="project" value="UniProtKB-EC"/>
</dbReference>
<dbReference type="InParanoid" id="A0A7G1G592"/>
<dbReference type="SUPFAM" id="SSF53167">
    <property type="entry name" value="Purine and uridine phosphorylases"/>
    <property type="match status" value="1"/>
</dbReference>
<evidence type="ECO:0000256" key="6">
    <source>
        <dbReference type="PIRNR" id="PIRNR000477"/>
    </source>
</evidence>
<dbReference type="KEGG" id="ocy:OSSY52_14160"/>
<evidence type="ECO:0000256" key="4">
    <source>
        <dbReference type="ARBA" id="ARBA00022676"/>
    </source>
</evidence>
<dbReference type="NCBIfam" id="TIGR01697">
    <property type="entry name" value="PNPH-PUNA-XAPA"/>
    <property type="match status" value="1"/>
</dbReference>
<dbReference type="NCBIfam" id="TIGR01700">
    <property type="entry name" value="PNPH"/>
    <property type="match status" value="1"/>
</dbReference>
<dbReference type="CDD" id="cd09009">
    <property type="entry name" value="PNP-EcPNPII_like"/>
    <property type="match status" value="1"/>
</dbReference>
<dbReference type="Gene3D" id="3.40.50.1580">
    <property type="entry name" value="Nucleoside phosphorylase domain"/>
    <property type="match status" value="1"/>
</dbReference>
<keyword evidence="4 6" id="KW-0328">Glycosyltransferase</keyword>
<dbReference type="EC" id="2.4.2.1" evidence="6"/>
<keyword evidence="3" id="KW-0597">Phosphoprotein</keyword>
<keyword evidence="5 6" id="KW-0808">Transferase</keyword>
<proteinExistence type="inferred from homology"/>
<dbReference type="NCBIfam" id="NF006054">
    <property type="entry name" value="PRK08202.1"/>
    <property type="match status" value="1"/>
</dbReference>
<dbReference type="GO" id="GO:0005737">
    <property type="term" value="C:cytoplasm"/>
    <property type="evidence" value="ECO:0007669"/>
    <property type="project" value="TreeGrafter"/>
</dbReference>
<dbReference type="InterPro" id="IPR011268">
    <property type="entry name" value="Purine_phosphorylase"/>
</dbReference>
<dbReference type="Proteomes" id="UP000516361">
    <property type="component" value="Chromosome"/>
</dbReference>
<accession>A0A7G1G592</accession>
<dbReference type="InterPro" id="IPR011270">
    <property type="entry name" value="Pur_Nuc_Pase_Ino/Guo-sp"/>
</dbReference>
<comment type="similarity">
    <text evidence="2 6">Belongs to the PNP/MTAP phosphorylase family.</text>
</comment>
<dbReference type="PANTHER" id="PTHR11904">
    <property type="entry name" value="METHYLTHIOADENOSINE/PURINE NUCLEOSIDE PHOSPHORYLASE"/>
    <property type="match status" value="1"/>
</dbReference>
<dbReference type="FunFam" id="3.40.50.1580:FF:000010">
    <property type="entry name" value="Purine nucleoside phosphorylase"/>
    <property type="match status" value="1"/>
</dbReference>
<evidence type="ECO:0000256" key="3">
    <source>
        <dbReference type="ARBA" id="ARBA00022553"/>
    </source>
</evidence>
<keyword evidence="9" id="KW-1185">Reference proteome</keyword>
<dbReference type="GO" id="GO:0009116">
    <property type="term" value="P:nucleoside metabolic process"/>
    <property type="evidence" value="ECO:0007669"/>
    <property type="project" value="InterPro"/>
</dbReference>
<evidence type="ECO:0000256" key="5">
    <source>
        <dbReference type="ARBA" id="ARBA00022679"/>
    </source>
</evidence>
<sequence length="277" mass="30761">MRMSIVEYKERVKKSVDFINEKIGKKPEVAIVLGTGLHLISESLKNPIHIPYSEIPEFPISTAPGHKGELIFGEISGKFVMLMNGRFHYYEGYTMKEVTFPIRVMQELDVKTLIVTNAAGGMNPNFSRGVPCIITDHINFFGDNPLIGQNNDEWGPRFPDMSEVYTKSLIEETLRSAKKLEIPVFTGVYLGITGPTFETPSELRMMRNFGADLVGMSTVPEVIVARHAGMNVLGISAVTDMAIAEGLEPVTEDEVIKIAEQTGLNMAKIIIDVLERI</sequence>
<organism evidence="8 9">
    <name type="scientific">Tepiditoga spiralis</name>
    <dbReference type="NCBI Taxonomy" id="2108365"/>
    <lineage>
        <taxon>Bacteria</taxon>
        <taxon>Thermotogati</taxon>
        <taxon>Thermotogota</taxon>
        <taxon>Thermotogae</taxon>
        <taxon>Petrotogales</taxon>
        <taxon>Petrotogaceae</taxon>
        <taxon>Tepiditoga</taxon>
    </lineage>
</organism>
<reference evidence="8 9" key="1">
    <citation type="submission" date="2018-06" db="EMBL/GenBank/DDBJ databases">
        <title>Genome sequencing of Oceanotoga sp. sy52.</title>
        <authorList>
            <person name="Mori K."/>
        </authorList>
    </citation>
    <scope>NUCLEOTIDE SEQUENCE [LARGE SCALE GENOMIC DNA]</scope>
    <source>
        <strain evidence="9">sy52</strain>
    </source>
</reference>
<comment type="pathway">
    <text evidence="1 6">Purine metabolism; purine nucleoside salvage.</text>
</comment>
<protein>
    <recommendedName>
        <fullName evidence="6">Purine nucleoside phosphorylase</fullName>
        <ecNumber evidence="6">2.4.2.1</ecNumber>
    </recommendedName>
    <alternativeName>
        <fullName evidence="6">Inosine-guanosine phosphorylase</fullName>
    </alternativeName>
</protein>
<evidence type="ECO:0000259" key="7">
    <source>
        <dbReference type="Pfam" id="PF01048"/>
    </source>
</evidence>
<name>A0A7G1G592_9BACT</name>
<gene>
    <name evidence="8" type="ORF">OSSY52_14160</name>
</gene>
<dbReference type="InterPro" id="IPR035994">
    <property type="entry name" value="Nucleoside_phosphorylase_sf"/>
</dbReference>
<evidence type="ECO:0000313" key="9">
    <source>
        <dbReference type="Proteomes" id="UP000516361"/>
    </source>
</evidence>
<dbReference type="UniPathway" id="UPA00606"/>
<dbReference type="PIRSF" id="PIRSF000477">
    <property type="entry name" value="PurNPase"/>
    <property type="match status" value="1"/>
</dbReference>